<feature type="modified residue" description="4-aspartylphosphate" evidence="6">
    <location>
        <position position="61"/>
    </location>
</feature>
<dbReference type="EMBL" id="JAEKJR010000002">
    <property type="protein sequence ID" value="MBN8430572.1"/>
    <property type="molecule type" value="Genomic_DNA"/>
</dbReference>
<dbReference type="InterPro" id="IPR001789">
    <property type="entry name" value="Sig_transdc_resp-reg_receiver"/>
</dbReference>
<keyword evidence="2" id="KW-0902">Two-component regulatory system</keyword>
<evidence type="ECO:0000256" key="3">
    <source>
        <dbReference type="ARBA" id="ARBA00023015"/>
    </source>
</evidence>
<evidence type="ECO:0000256" key="4">
    <source>
        <dbReference type="ARBA" id="ARBA00023125"/>
    </source>
</evidence>
<evidence type="ECO:0000259" key="8">
    <source>
        <dbReference type="PROSITE" id="PS50921"/>
    </source>
</evidence>
<keyword evidence="1 6" id="KW-0597">Phosphoprotein</keyword>
<sequence>MTTTPVSASVSILLVDDQTERAAMVAAQLTAAGYNLLAQLSSAEGLLFQVEKHRPDIVLIDIESPDRDILESLSVINQHNPTPVAMFSARGGAEFITSAVEAGVSAYMAEGLSAERVAPAIEIAMAQFRSYQQLRQSLQRTQQQLDERKIIERAKGLLMARKNISEQAAHQTLRTLAMNSNSTMRNVAEQIVAHLQASIR</sequence>
<dbReference type="PROSITE" id="PS50921">
    <property type="entry name" value="ANTAR"/>
    <property type="match status" value="1"/>
</dbReference>
<evidence type="ECO:0000259" key="7">
    <source>
        <dbReference type="PROSITE" id="PS50110"/>
    </source>
</evidence>
<feature type="domain" description="Response regulatory" evidence="7">
    <location>
        <begin position="11"/>
        <end position="125"/>
    </location>
</feature>
<dbReference type="InterPro" id="IPR039420">
    <property type="entry name" value="WalR-like"/>
</dbReference>
<proteinExistence type="predicted"/>
<reference evidence="9 10" key="1">
    <citation type="submission" date="2020-12" db="EMBL/GenBank/DDBJ databases">
        <title>Oil enriched cultivation method for isolating marine PHA-producing bacteria.</title>
        <authorList>
            <person name="Zheng W."/>
            <person name="Yu S."/>
            <person name="Huang Y."/>
        </authorList>
    </citation>
    <scope>NUCLEOTIDE SEQUENCE [LARGE SCALE GENOMIC DNA]</scope>
    <source>
        <strain evidence="9 10">SN0-2</strain>
    </source>
</reference>
<dbReference type="InterPro" id="IPR005561">
    <property type="entry name" value="ANTAR"/>
</dbReference>
<evidence type="ECO:0000256" key="5">
    <source>
        <dbReference type="ARBA" id="ARBA00023163"/>
    </source>
</evidence>
<dbReference type="SMART" id="SM00448">
    <property type="entry name" value="REC"/>
    <property type="match status" value="1"/>
</dbReference>
<evidence type="ECO:0000313" key="10">
    <source>
        <dbReference type="Proteomes" id="UP000664293"/>
    </source>
</evidence>
<dbReference type="Gene3D" id="1.10.10.10">
    <property type="entry name" value="Winged helix-like DNA-binding domain superfamily/Winged helix DNA-binding domain"/>
    <property type="match status" value="1"/>
</dbReference>
<dbReference type="Pfam" id="PF00072">
    <property type="entry name" value="Response_reg"/>
    <property type="match status" value="1"/>
</dbReference>
<dbReference type="PIRSF" id="PIRSF036382">
    <property type="entry name" value="RR_antiterm"/>
    <property type="match status" value="1"/>
</dbReference>
<dbReference type="InterPro" id="IPR036388">
    <property type="entry name" value="WH-like_DNA-bd_sf"/>
</dbReference>
<organism evidence="9 10">
    <name type="scientific">Microbulbifer salipaludis</name>
    <dbReference type="NCBI Taxonomy" id="187980"/>
    <lineage>
        <taxon>Bacteria</taxon>
        <taxon>Pseudomonadati</taxon>
        <taxon>Pseudomonadota</taxon>
        <taxon>Gammaproteobacteria</taxon>
        <taxon>Cellvibrionales</taxon>
        <taxon>Microbulbiferaceae</taxon>
        <taxon>Microbulbifer</taxon>
    </lineage>
</organism>
<evidence type="ECO:0000256" key="6">
    <source>
        <dbReference type="PROSITE-ProRule" id="PRU00169"/>
    </source>
</evidence>
<feature type="domain" description="ANTAR" evidence="8">
    <location>
        <begin position="131"/>
        <end position="192"/>
    </location>
</feature>
<keyword evidence="3" id="KW-0805">Transcription regulation</keyword>
<dbReference type="Gene3D" id="3.40.50.2300">
    <property type="match status" value="1"/>
</dbReference>
<comment type="caution">
    <text evidence="9">The sequence shown here is derived from an EMBL/GenBank/DDBJ whole genome shotgun (WGS) entry which is preliminary data.</text>
</comment>
<dbReference type="RefSeq" id="WP_207000626.1">
    <property type="nucleotide sequence ID" value="NZ_JAEKJR010000002.1"/>
</dbReference>
<dbReference type="SUPFAM" id="SSF52172">
    <property type="entry name" value="CheY-like"/>
    <property type="match status" value="1"/>
</dbReference>
<protein>
    <submittedName>
        <fullName evidence="9">ANTAR domain-containing protein</fullName>
    </submittedName>
</protein>
<evidence type="ECO:0000256" key="2">
    <source>
        <dbReference type="ARBA" id="ARBA00023012"/>
    </source>
</evidence>
<evidence type="ECO:0000313" key="9">
    <source>
        <dbReference type="EMBL" id="MBN8430572.1"/>
    </source>
</evidence>
<keyword evidence="5" id="KW-0804">Transcription</keyword>
<dbReference type="Proteomes" id="UP000664293">
    <property type="component" value="Unassembled WGS sequence"/>
</dbReference>
<keyword evidence="4" id="KW-0238">DNA-binding</keyword>
<gene>
    <name evidence="9" type="ORF">JF535_06870</name>
</gene>
<accession>A0ABS3E5M0</accession>
<dbReference type="PANTHER" id="PTHR48111">
    <property type="entry name" value="REGULATOR OF RPOS"/>
    <property type="match status" value="1"/>
</dbReference>
<dbReference type="InterPro" id="IPR008327">
    <property type="entry name" value="Sig_transdc_resp-reg_antiterm"/>
</dbReference>
<dbReference type="InterPro" id="IPR011006">
    <property type="entry name" value="CheY-like_superfamily"/>
</dbReference>
<dbReference type="SMART" id="SM01012">
    <property type="entry name" value="ANTAR"/>
    <property type="match status" value="1"/>
</dbReference>
<dbReference type="PROSITE" id="PS50110">
    <property type="entry name" value="RESPONSE_REGULATORY"/>
    <property type="match status" value="1"/>
</dbReference>
<dbReference type="PANTHER" id="PTHR48111:SF1">
    <property type="entry name" value="TWO-COMPONENT RESPONSE REGULATOR ORR33"/>
    <property type="match status" value="1"/>
</dbReference>
<dbReference type="Pfam" id="PF03861">
    <property type="entry name" value="ANTAR"/>
    <property type="match status" value="1"/>
</dbReference>
<name>A0ABS3E5M0_9GAMM</name>
<keyword evidence="10" id="KW-1185">Reference proteome</keyword>
<evidence type="ECO:0000256" key="1">
    <source>
        <dbReference type="ARBA" id="ARBA00022553"/>
    </source>
</evidence>